<dbReference type="GO" id="GO:0005829">
    <property type="term" value="C:cytosol"/>
    <property type="evidence" value="ECO:0007669"/>
    <property type="project" value="TreeGrafter"/>
</dbReference>
<dbReference type="GO" id="GO:0005739">
    <property type="term" value="C:mitochondrion"/>
    <property type="evidence" value="ECO:0007669"/>
    <property type="project" value="TreeGrafter"/>
</dbReference>
<dbReference type="GO" id="GO:0006006">
    <property type="term" value="P:glucose metabolic process"/>
    <property type="evidence" value="ECO:0007669"/>
    <property type="project" value="TreeGrafter"/>
</dbReference>
<comment type="pathway">
    <text evidence="2">Carbohydrate metabolism; hexose metabolism.</text>
</comment>
<comment type="catalytic activity">
    <reaction evidence="11">
        <text>D-glucose + ATP = D-glucose 6-phosphate + ADP + H(+)</text>
        <dbReference type="Rhea" id="RHEA:17825"/>
        <dbReference type="ChEBI" id="CHEBI:4167"/>
        <dbReference type="ChEBI" id="CHEBI:15378"/>
        <dbReference type="ChEBI" id="CHEBI:30616"/>
        <dbReference type="ChEBI" id="CHEBI:61548"/>
        <dbReference type="ChEBI" id="CHEBI:456216"/>
        <dbReference type="EC" id="2.7.1.1"/>
    </reaction>
    <physiologicalReaction direction="left-to-right" evidence="11">
        <dbReference type="Rhea" id="RHEA:17826"/>
    </physiologicalReaction>
</comment>
<comment type="similarity">
    <text evidence="3 12">Belongs to the hexokinase family.</text>
</comment>
<evidence type="ECO:0000256" key="3">
    <source>
        <dbReference type="ARBA" id="ARBA00009225"/>
    </source>
</evidence>
<evidence type="ECO:0000259" key="14">
    <source>
        <dbReference type="Pfam" id="PF03727"/>
    </source>
</evidence>
<dbReference type="EC" id="2.7.1.-" evidence="12"/>
<evidence type="ECO:0000259" key="13">
    <source>
        <dbReference type="Pfam" id="PF00349"/>
    </source>
</evidence>
<evidence type="ECO:0000256" key="7">
    <source>
        <dbReference type="ARBA" id="ARBA00022840"/>
    </source>
</evidence>
<dbReference type="UniPathway" id="UPA00242"/>
<evidence type="ECO:0000313" key="15">
    <source>
        <dbReference type="EMBL" id="MBY14636.1"/>
    </source>
</evidence>
<keyword evidence="4 12" id="KW-0808">Transferase</keyword>
<name>A0A2S2NCX2_SCHGA</name>
<comment type="pathway">
    <text evidence="1">Carbohydrate degradation; glycolysis; D-glyceraldehyde 3-phosphate and glycerone phosphate from D-glucose: step 1/4.</text>
</comment>
<dbReference type="InterPro" id="IPR022672">
    <property type="entry name" value="Hexokinase_N"/>
</dbReference>
<dbReference type="InterPro" id="IPR043129">
    <property type="entry name" value="ATPase_NBD"/>
</dbReference>
<evidence type="ECO:0000256" key="1">
    <source>
        <dbReference type="ARBA" id="ARBA00004888"/>
    </source>
</evidence>
<evidence type="ECO:0000256" key="11">
    <source>
        <dbReference type="ARBA" id="ARBA00048160"/>
    </source>
</evidence>
<keyword evidence="6 12" id="KW-0418">Kinase</keyword>
<dbReference type="EMBL" id="GGMR01002017">
    <property type="protein sequence ID" value="MBY14636.1"/>
    <property type="molecule type" value="Transcribed_RNA"/>
</dbReference>
<keyword evidence="7 12" id="KW-0067">ATP-binding</keyword>
<comment type="catalytic activity">
    <reaction evidence="10">
        <text>D-fructose + ATP = D-fructose 6-phosphate + ADP + H(+)</text>
        <dbReference type="Rhea" id="RHEA:16125"/>
        <dbReference type="ChEBI" id="CHEBI:15378"/>
        <dbReference type="ChEBI" id="CHEBI:30616"/>
        <dbReference type="ChEBI" id="CHEBI:37721"/>
        <dbReference type="ChEBI" id="CHEBI:61527"/>
        <dbReference type="ChEBI" id="CHEBI:456216"/>
        <dbReference type="EC" id="2.7.1.1"/>
    </reaction>
    <physiologicalReaction direction="left-to-right" evidence="10">
        <dbReference type="Rhea" id="RHEA:16126"/>
    </physiologicalReaction>
</comment>
<evidence type="ECO:0000256" key="2">
    <source>
        <dbReference type="ARBA" id="ARBA00005028"/>
    </source>
</evidence>
<feature type="domain" description="Hexokinase N-terminal" evidence="13">
    <location>
        <begin position="46"/>
        <end position="247"/>
    </location>
</feature>
<dbReference type="InterPro" id="IPR022673">
    <property type="entry name" value="Hexokinase_C"/>
</dbReference>
<dbReference type="Gene3D" id="3.40.367.20">
    <property type="match status" value="1"/>
</dbReference>
<evidence type="ECO:0000256" key="9">
    <source>
        <dbReference type="ARBA" id="ARBA00044613"/>
    </source>
</evidence>
<sequence length="338" mass="36834">MLPNVTAAAVRNVCQTAAARVVGHICGIRRHTSNYSQMFRKRLNAEQVGRKFEVPDDELKDVARRMSDTMDLGLRRSGRPAGGSATIKCWNTRVPFPTPSTATGAVARQFLSVELSHGRRFSTRMTTLLGTDDVSIKSREHPLTPSALTTGRVADLFDCVAGGLAEFAHEFGVRQAGLPLAFTFGFPVGNTGALGGSANLHRWTKEFDFVDGVSRDVVAEWRMAAARADLSVASVAVLNDACAAMIHGVAEKPDTRAAVVVDDGCNCCYVSEFGRTVINTEWGAFGEDGALDHLLTEYDRQLDARSRNPGQQIYEKMTSGKLRSGELHYRDHEITQLT</sequence>
<dbReference type="PANTHER" id="PTHR19443:SF16">
    <property type="entry name" value="HEXOKINASE TYPE 1-RELATED"/>
    <property type="match status" value="1"/>
</dbReference>
<dbReference type="AlphaFoldDB" id="A0A2S2NCX2"/>
<dbReference type="Gene3D" id="3.30.420.40">
    <property type="match status" value="1"/>
</dbReference>
<proteinExistence type="inferred from homology"/>
<dbReference type="GO" id="GO:0001678">
    <property type="term" value="P:intracellular glucose homeostasis"/>
    <property type="evidence" value="ECO:0007669"/>
    <property type="project" value="InterPro"/>
</dbReference>
<dbReference type="GO" id="GO:0005524">
    <property type="term" value="F:ATP binding"/>
    <property type="evidence" value="ECO:0007669"/>
    <property type="project" value="UniProtKB-UniRule"/>
</dbReference>
<evidence type="ECO:0000256" key="12">
    <source>
        <dbReference type="RuleBase" id="RU362007"/>
    </source>
</evidence>
<evidence type="ECO:0000256" key="8">
    <source>
        <dbReference type="ARBA" id="ARBA00023152"/>
    </source>
</evidence>
<dbReference type="UniPathway" id="UPA00109">
    <property type="reaction ID" value="UER00180"/>
</dbReference>
<dbReference type="InterPro" id="IPR001312">
    <property type="entry name" value="Hexokinase"/>
</dbReference>
<evidence type="ECO:0000256" key="5">
    <source>
        <dbReference type="ARBA" id="ARBA00022741"/>
    </source>
</evidence>
<dbReference type="Pfam" id="PF03727">
    <property type="entry name" value="Hexokinase_2"/>
    <property type="match status" value="1"/>
</dbReference>
<evidence type="ECO:0000256" key="10">
    <source>
        <dbReference type="ARBA" id="ARBA00047905"/>
    </source>
</evidence>
<dbReference type="GO" id="GO:0005536">
    <property type="term" value="F:D-glucose binding"/>
    <property type="evidence" value="ECO:0007669"/>
    <property type="project" value="InterPro"/>
</dbReference>
<dbReference type="PANTHER" id="PTHR19443">
    <property type="entry name" value="HEXOKINASE"/>
    <property type="match status" value="1"/>
</dbReference>
<protein>
    <recommendedName>
        <fullName evidence="12">Phosphotransferase</fullName>
        <ecNumber evidence="12">2.7.1.-</ecNumber>
    </recommendedName>
</protein>
<dbReference type="SUPFAM" id="SSF53067">
    <property type="entry name" value="Actin-like ATPase domain"/>
    <property type="match status" value="2"/>
</dbReference>
<reference evidence="15" key="1">
    <citation type="submission" date="2018-04" db="EMBL/GenBank/DDBJ databases">
        <title>Transcriptome of Schizaphis graminum biotype I.</title>
        <authorList>
            <person name="Scully E.D."/>
            <person name="Geib S.M."/>
            <person name="Palmer N.A."/>
            <person name="Koch K."/>
            <person name="Bradshaw J."/>
            <person name="Heng-Moss T."/>
            <person name="Sarath G."/>
        </authorList>
    </citation>
    <scope>NUCLEOTIDE SEQUENCE</scope>
</reference>
<feature type="domain" description="Hexokinase C-terminal" evidence="14">
    <location>
        <begin position="257"/>
        <end position="320"/>
    </location>
</feature>
<evidence type="ECO:0000256" key="6">
    <source>
        <dbReference type="ARBA" id="ARBA00022777"/>
    </source>
</evidence>
<dbReference type="PROSITE" id="PS51748">
    <property type="entry name" value="HEXOKINASE_2"/>
    <property type="match status" value="1"/>
</dbReference>
<dbReference type="Pfam" id="PF00349">
    <property type="entry name" value="Hexokinase_1"/>
    <property type="match status" value="1"/>
</dbReference>
<accession>A0A2S2NCX2</accession>
<comment type="catalytic activity">
    <reaction evidence="9">
        <text>a D-hexose + ATP = a D-hexose 6-phosphate + ADP + H(+)</text>
        <dbReference type="Rhea" id="RHEA:22740"/>
        <dbReference type="ChEBI" id="CHEBI:4194"/>
        <dbReference type="ChEBI" id="CHEBI:15378"/>
        <dbReference type="ChEBI" id="CHEBI:30616"/>
        <dbReference type="ChEBI" id="CHEBI:229467"/>
        <dbReference type="ChEBI" id="CHEBI:456216"/>
        <dbReference type="EC" id="2.7.1.1"/>
    </reaction>
    <physiologicalReaction direction="left-to-right" evidence="9">
        <dbReference type="Rhea" id="RHEA:22741"/>
    </physiologicalReaction>
</comment>
<gene>
    <name evidence="15" type="primary">GCK</name>
    <name evidence="15" type="ORF">g.64666</name>
</gene>
<dbReference type="GO" id="GO:0008865">
    <property type="term" value="F:fructokinase activity"/>
    <property type="evidence" value="ECO:0007669"/>
    <property type="project" value="TreeGrafter"/>
</dbReference>
<dbReference type="GO" id="GO:0006096">
    <property type="term" value="P:glycolytic process"/>
    <property type="evidence" value="ECO:0007669"/>
    <property type="project" value="UniProtKB-UniPathway"/>
</dbReference>
<evidence type="ECO:0000256" key="4">
    <source>
        <dbReference type="ARBA" id="ARBA00022679"/>
    </source>
</evidence>
<keyword evidence="8 12" id="KW-0324">Glycolysis</keyword>
<organism evidence="15">
    <name type="scientific">Schizaphis graminum</name>
    <name type="common">Green bug aphid</name>
    <dbReference type="NCBI Taxonomy" id="13262"/>
    <lineage>
        <taxon>Eukaryota</taxon>
        <taxon>Metazoa</taxon>
        <taxon>Ecdysozoa</taxon>
        <taxon>Arthropoda</taxon>
        <taxon>Hexapoda</taxon>
        <taxon>Insecta</taxon>
        <taxon>Pterygota</taxon>
        <taxon>Neoptera</taxon>
        <taxon>Paraneoptera</taxon>
        <taxon>Hemiptera</taxon>
        <taxon>Sternorrhyncha</taxon>
        <taxon>Aphidomorpha</taxon>
        <taxon>Aphidoidea</taxon>
        <taxon>Aphididae</taxon>
        <taxon>Aphidini</taxon>
        <taxon>Schizaphis</taxon>
    </lineage>
</organism>
<keyword evidence="5 12" id="KW-0547">Nucleotide-binding</keyword>
<dbReference type="GO" id="GO:0004340">
    <property type="term" value="F:glucokinase activity"/>
    <property type="evidence" value="ECO:0007669"/>
    <property type="project" value="TreeGrafter"/>
</dbReference>